<reference evidence="1" key="1">
    <citation type="submission" date="2012-11" db="EMBL/GenBank/DDBJ databases">
        <title>Dependencies among metagenomic species, viruses, plasmids and units of genetic variation.</title>
        <authorList>
            <person name="Nielsen H.B."/>
            <person name="Almeida M."/>
            <person name="Juncker A.S."/>
            <person name="Rasmussen S."/>
            <person name="Li J."/>
            <person name="Sunagawa S."/>
            <person name="Plichta D."/>
            <person name="Gautier L."/>
            <person name="Le Chatelier E."/>
            <person name="Peletier E."/>
            <person name="Bonde I."/>
            <person name="Nielsen T."/>
            <person name="Manichanh C."/>
            <person name="Arumugam M."/>
            <person name="Batto J."/>
            <person name="Santos M.B.Q.D."/>
            <person name="Blom N."/>
            <person name="Borruel N."/>
            <person name="Burgdorf K.S."/>
            <person name="Boumezbeur F."/>
            <person name="Casellas F."/>
            <person name="Dore J."/>
            <person name="Guarner F."/>
            <person name="Hansen T."/>
            <person name="Hildebrand F."/>
            <person name="Kaas R.S."/>
            <person name="Kennedy S."/>
            <person name="Kristiansen K."/>
            <person name="Kultima J.R."/>
            <person name="Leonard P."/>
            <person name="Levenez F."/>
            <person name="Lund O."/>
            <person name="Moumen B."/>
            <person name="Le Paslier D."/>
            <person name="Pons N."/>
            <person name="Pedersen O."/>
            <person name="Prifti E."/>
            <person name="Qin J."/>
            <person name="Raes J."/>
            <person name="Tap J."/>
            <person name="Tims S."/>
            <person name="Ussery D.W."/>
            <person name="Yamada T."/>
            <person name="MetaHit consortium"/>
            <person name="Renault P."/>
            <person name="Sicheritz-Ponten T."/>
            <person name="Bork P."/>
            <person name="Wang J."/>
            <person name="Brunak S."/>
            <person name="Ehrlich S.D."/>
        </authorList>
    </citation>
    <scope>NUCLEOTIDE SEQUENCE [LARGE SCALE GENOMIC DNA]</scope>
</reference>
<sequence length="225" mass="24803">MVKKHIALVSFFFCAILLLVSCMLKRQQGDPDLSDDSEKTEVLTDSLGHMFRSISENALPALETETGTDSPGTIVDTKYLKRAPRDLVGKTVEITLDGFSDGAVYYRYMQTDKTLVVIWEELNLSPVMLVMKTGYSGMGEFLSQKTVWKGTVTDIAICDGTEVIVIGGGFSLRVGDEEHKTADSSSRICYGWLESEKMTVIDGETPISQFENTCKRFGAAQNAGR</sequence>
<dbReference type="PROSITE" id="PS51257">
    <property type="entry name" value="PROKAR_LIPOPROTEIN"/>
    <property type="match status" value="1"/>
</dbReference>
<proteinExistence type="predicted"/>
<name>R6U297_9BACT</name>
<evidence type="ECO:0000313" key="1">
    <source>
        <dbReference type="EMBL" id="CDC74221.1"/>
    </source>
</evidence>
<protein>
    <recommendedName>
        <fullName evidence="3">Lipoprotein</fullName>
    </recommendedName>
</protein>
<evidence type="ECO:0000313" key="2">
    <source>
        <dbReference type="Proteomes" id="UP000017938"/>
    </source>
</evidence>
<gene>
    <name evidence="1" type="ORF">BN580_01446</name>
</gene>
<accession>R6U297</accession>
<dbReference type="Proteomes" id="UP000017938">
    <property type="component" value="Unassembled WGS sequence"/>
</dbReference>
<dbReference type="AlphaFoldDB" id="R6U297"/>
<comment type="caution">
    <text evidence="1">The sequence shown here is derived from an EMBL/GenBank/DDBJ whole genome shotgun (WGS) entry which is preliminary data.</text>
</comment>
<organism evidence="1 2">
    <name type="scientific">Candidatus Colimorpha enterica</name>
    <dbReference type="NCBI Taxonomy" id="3083063"/>
    <lineage>
        <taxon>Bacteria</taxon>
        <taxon>Pseudomonadati</taxon>
        <taxon>Bacteroidota</taxon>
        <taxon>Bacteroidia</taxon>
        <taxon>Bacteroidales</taxon>
        <taxon>Candidatus Colimorpha</taxon>
    </lineage>
</organism>
<dbReference type="EMBL" id="CBFW010000203">
    <property type="protein sequence ID" value="CDC74221.1"/>
    <property type="molecule type" value="Genomic_DNA"/>
</dbReference>
<dbReference type="STRING" id="1263015.BN580_01446"/>
<evidence type="ECO:0008006" key="3">
    <source>
        <dbReference type="Google" id="ProtNLM"/>
    </source>
</evidence>